<dbReference type="PANTHER" id="PTHR42860">
    <property type="entry name" value="VITAMIN B12-BINDING PROTEIN"/>
    <property type="match status" value="1"/>
</dbReference>
<comment type="caution">
    <text evidence="2">The sequence shown here is derived from an EMBL/GenBank/DDBJ whole genome shotgun (WGS) entry which is preliminary data.</text>
</comment>
<organism evidence="2 3">
    <name type="scientific">Salinibacter ruber</name>
    <dbReference type="NCBI Taxonomy" id="146919"/>
    <lineage>
        <taxon>Bacteria</taxon>
        <taxon>Pseudomonadati</taxon>
        <taxon>Rhodothermota</taxon>
        <taxon>Rhodothermia</taxon>
        <taxon>Rhodothermales</taxon>
        <taxon>Salinibacteraceae</taxon>
        <taxon>Salinibacter</taxon>
    </lineage>
</organism>
<dbReference type="PROSITE" id="PS50983">
    <property type="entry name" value="FE_B12_PBP"/>
    <property type="match status" value="1"/>
</dbReference>
<evidence type="ECO:0000313" key="3">
    <source>
        <dbReference type="Proteomes" id="UP001155027"/>
    </source>
</evidence>
<dbReference type="SUPFAM" id="SSF53807">
    <property type="entry name" value="Helical backbone' metal receptor"/>
    <property type="match status" value="1"/>
</dbReference>
<evidence type="ECO:0000313" key="2">
    <source>
        <dbReference type="EMBL" id="MCS3679132.1"/>
    </source>
</evidence>
<dbReference type="InterPro" id="IPR051030">
    <property type="entry name" value="Vitamin_B12-ABC_binding"/>
</dbReference>
<dbReference type="PANTHER" id="PTHR42860:SF1">
    <property type="entry name" value="VITAMIN B12-BINDING PROTEIN"/>
    <property type="match status" value="1"/>
</dbReference>
<reference evidence="2" key="1">
    <citation type="submission" date="2022-08" db="EMBL/GenBank/DDBJ databases">
        <title>Genomic Encyclopedia of Type Strains, Phase V (KMG-V): Genome sequencing to study the core and pangenomes of soil and plant-associated prokaryotes.</title>
        <authorList>
            <person name="Whitman W."/>
        </authorList>
    </citation>
    <scope>NUCLEOTIDE SEQUENCE</scope>
    <source>
        <strain evidence="2">0</strain>
    </source>
</reference>
<feature type="domain" description="Fe/B12 periplasmic-binding" evidence="1">
    <location>
        <begin position="3"/>
        <end position="288"/>
    </location>
</feature>
<accession>A0A9X2PY81</accession>
<sequence length="314" mass="34094">MPRVVSLIPSATEIVAALGHRDALVGRSHECDHPPGVEALPALTAPKVPLEGSSREIDDRVRALLDEAMSVYDVDVERLNALRPDLILTQSQCEVCAVSLPTVEQAVADRIEGSPTVVALEPRSLADVRDDIRRVAGALGCPDRGDRLVRRMRDRMQATSNAVAPADATDRPTVAALEWIDPLMGAGGWVPTLLEAAGGTPVFARRRGDLDALHEADPDRIVVMACGFGLSRTDAEMDVLRNDNRWAALRAVQAGHVYRADGNHFFNRPGPRLAASLDILAEILHPDRFHAAIDRSHRDTAWRREPAPAPSATR</sequence>
<dbReference type="Proteomes" id="UP001155027">
    <property type="component" value="Unassembled WGS sequence"/>
</dbReference>
<dbReference type="EMBL" id="JANUAU010000012">
    <property type="protein sequence ID" value="MCS3679132.1"/>
    <property type="molecule type" value="Genomic_DNA"/>
</dbReference>
<proteinExistence type="predicted"/>
<dbReference type="InterPro" id="IPR002491">
    <property type="entry name" value="ABC_transptr_periplasmic_BD"/>
</dbReference>
<name>A0A9X2PY81_9BACT</name>
<dbReference type="Gene3D" id="3.40.50.1980">
    <property type="entry name" value="Nitrogenase molybdenum iron protein domain"/>
    <property type="match status" value="2"/>
</dbReference>
<protein>
    <submittedName>
        <fullName evidence="2">Iron complex transport system substrate-binding protein</fullName>
    </submittedName>
</protein>
<gene>
    <name evidence="2" type="ORF">GGP71_003080</name>
</gene>
<evidence type="ECO:0000259" key="1">
    <source>
        <dbReference type="PROSITE" id="PS50983"/>
    </source>
</evidence>
<dbReference type="AlphaFoldDB" id="A0A9X2PY81"/>
<dbReference type="Pfam" id="PF01497">
    <property type="entry name" value="Peripla_BP_2"/>
    <property type="match status" value="1"/>
</dbReference>
<dbReference type="RefSeq" id="WP_259080992.1">
    <property type="nucleotide sequence ID" value="NZ_JANUAU010000012.1"/>
</dbReference>